<dbReference type="PANTHER" id="PTHR46971">
    <property type="entry name" value="CALCINEURIN B SUBUNIT (PROTEIN PHOSPHATASE 2B REGULATORY SUBUNIT)-LIKE PROTEIN"/>
    <property type="match status" value="1"/>
</dbReference>
<reference evidence="3 4" key="1">
    <citation type="submission" date="2017-08" db="EMBL/GenBank/DDBJ databases">
        <title>Acidophilic green algal genome provides insights into adaptation to an acidic environment.</title>
        <authorList>
            <person name="Hirooka S."/>
            <person name="Hirose Y."/>
            <person name="Kanesaki Y."/>
            <person name="Higuchi S."/>
            <person name="Fujiwara T."/>
            <person name="Onuma R."/>
            <person name="Era A."/>
            <person name="Ohbayashi R."/>
            <person name="Uzuka A."/>
            <person name="Nozaki H."/>
            <person name="Yoshikawa H."/>
            <person name="Miyagishima S.Y."/>
        </authorList>
    </citation>
    <scope>NUCLEOTIDE SEQUENCE [LARGE SCALE GENOMIC DNA]</scope>
    <source>
        <strain evidence="3 4">NIES-2499</strain>
    </source>
</reference>
<dbReference type="Pfam" id="PF13405">
    <property type="entry name" value="EF-hand_6"/>
    <property type="match status" value="1"/>
</dbReference>
<dbReference type="AlphaFoldDB" id="A0A250XRD6"/>
<dbReference type="InterPro" id="IPR011992">
    <property type="entry name" value="EF-hand-dom_pair"/>
</dbReference>
<dbReference type="PANTHER" id="PTHR46971:SF1">
    <property type="entry name" value="CALCINEURIN B SUBUNIT (PROTEIN PHOSPHATASE 2B REGULATORY SUBUNIT)-LIKE PROTEIN"/>
    <property type="match status" value="1"/>
</dbReference>
<keyword evidence="4" id="KW-1185">Reference proteome</keyword>
<dbReference type="InterPro" id="IPR018247">
    <property type="entry name" value="EF_Hand_1_Ca_BS"/>
</dbReference>
<dbReference type="OrthoDB" id="191686at2759"/>
<name>A0A250XRD6_9CHLO</name>
<dbReference type="SUPFAM" id="SSF47473">
    <property type="entry name" value="EF-hand"/>
    <property type="match status" value="1"/>
</dbReference>
<protein>
    <recommendedName>
        <fullName evidence="2">EF-hand domain-containing protein</fullName>
    </recommendedName>
</protein>
<feature type="domain" description="EF-hand" evidence="2">
    <location>
        <begin position="28"/>
        <end position="63"/>
    </location>
</feature>
<evidence type="ECO:0000259" key="2">
    <source>
        <dbReference type="PROSITE" id="PS50222"/>
    </source>
</evidence>
<keyword evidence="1" id="KW-0106">Calcium</keyword>
<dbReference type="EMBL" id="BEGY01000180">
    <property type="protein sequence ID" value="GAX85615.1"/>
    <property type="molecule type" value="Genomic_DNA"/>
</dbReference>
<dbReference type="Proteomes" id="UP000232323">
    <property type="component" value="Unassembled WGS sequence"/>
</dbReference>
<dbReference type="STRING" id="1157962.A0A250XRD6"/>
<proteinExistence type="predicted"/>
<organism evidence="3 4">
    <name type="scientific">Chlamydomonas eustigma</name>
    <dbReference type="NCBI Taxonomy" id="1157962"/>
    <lineage>
        <taxon>Eukaryota</taxon>
        <taxon>Viridiplantae</taxon>
        <taxon>Chlorophyta</taxon>
        <taxon>core chlorophytes</taxon>
        <taxon>Chlorophyceae</taxon>
        <taxon>CS clade</taxon>
        <taxon>Chlamydomonadales</taxon>
        <taxon>Chlamydomonadaceae</taxon>
        <taxon>Chlamydomonas</taxon>
    </lineage>
</organism>
<dbReference type="GO" id="GO:0005509">
    <property type="term" value="F:calcium ion binding"/>
    <property type="evidence" value="ECO:0007669"/>
    <property type="project" value="InterPro"/>
</dbReference>
<dbReference type="SMART" id="SM00054">
    <property type="entry name" value="EFh"/>
    <property type="match status" value="2"/>
</dbReference>
<comment type="caution">
    <text evidence="3">The sequence shown here is derived from an EMBL/GenBank/DDBJ whole genome shotgun (WGS) entry which is preliminary data.</text>
</comment>
<dbReference type="InterPro" id="IPR002048">
    <property type="entry name" value="EF_hand_dom"/>
</dbReference>
<evidence type="ECO:0000313" key="4">
    <source>
        <dbReference type="Proteomes" id="UP000232323"/>
    </source>
</evidence>
<gene>
    <name evidence="3" type="ORF">CEUSTIGMA_g13030.t1</name>
</gene>
<evidence type="ECO:0000313" key="3">
    <source>
        <dbReference type="EMBL" id="GAX85615.1"/>
    </source>
</evidence>
<dbReference type="PROSITE" id="PS50222">
    <property type="entry name" value="EF_HAND_2"/>
    <property type="match status" value="2"/>
</dbReference>
<feature type="domain" description="EF-hand" evidence="2">
    <location>
        <begin position="92"/>
        <end position="127"/>
    </location>
</feature>
<dbReference type="Gene3D" id="1.10.238.10">
    <property type="entry name" value="EF-hand"/>
    <property type="match status" value="1"/>
</dbReference>
<sequence length="178" mass="20077">MGQMASLGLTQHDVEEVINYCDGVWNQREVEVLYRRFRTLDRGRKGYISGDEFLAIPELSINPVASRLVRMYESVNFKEFAKMLSAFSSKASKDSKLHYMFLVYDVDGDGIISREDLHIMLRQLGGSSLGEEQMTELVELVLQQAKSPQGLDVAAFKTALADPKLALENMEVQIPIID</sequence>
<dbReference type="PROSITE" id="PS00018">
    <property type="entry name" value="EF_HAND_1"/>
    <property type="match status" value="1"/>
</dbReference>
<accession>A0A250XRD6</accession>
<evidence type="ECO:0000256" key="1">
    <source>
        <dbReference type="ARBA" id="ARBA00022837"/>
    </source>
</evidence>